<reference evidence="1" key="1">
    <citation type="submission" date="2017-02" db="EMBL/GenBank/DDBJ databases">
        <title>Delving into the versatile metabolic prowess of the omnipresent phylum Bacteroidetes.</title>
        <authorList>
            <person name="Nobu M.K."/>
            <person name="Mei R."/>
            <person name="Narihiro T."/>
            <person name="Kuroda K."/>
            <person name="Liu W.-T."/>
        </authorList>
    </citation>
    <scope>NUCLEOTIDE SEQUENCE</scope>
    <source>
        <strain evidence="1">ADurb.Bin160</strain>
    </source>
</reference>
<accession>A0A1V5ZLG3</accession>
<dbReference type="EMBL" id="MWDB01000025">
    <property type="protein sequence ID" value="OQB41039.1"/>
    <property type="molecule type" value="Genomic_DNA"/>
</dbReference>
<evidence type="ECO:0000313" key="1">
    <source>
        <dbReference type="EMBL" id="OQB41039.1"/>
    </source>
</evidence>
<proteinExistence type="predicted"/>
<gene>
    <name evidence="1" type="ORF">BWY04_01069</name>
</gene>
<sequence length="72" mass="8290">MKYLLHFECDYCGYKWQISANSIIDTLEDLRETGCPKNCSNAGTIKLTKHEFKEDLVASEMIHEGFAKVEVF</sequence>
<organism evidence="1">
    <name type="scientific">candidate division CPR1 bacterium ADurb.Bin160</name>
    <dbReference type="NCBI Taxonomy" id="1852826"/>
    <lineage>
        <taxon>Bacteria</taxon>
        <taxon>candidate division CPR1</taxon>
    </lineage>
</organism>
<dbReference type="AlphaFoldDB" id="A0A1V5ZLG3"/>
<comment type="caution">
    <text evidence="1">The sequence shown here is derived from an EMBL/GenBank/DDBJ whole genome shotgun (WGS) entry which is preliminary data.</text>
</comment>
<protein>
    <submittedName>
        <fullName evidence="1">Uncharacterized protein</fullName>
    </submittedName>
</protein>
<name>A0A1V5ZLG3_9BACT</name>
<dbReference type="Proteomes" id="UP000485621">
    <property type="component" value="Unassembled WGS sequence"/>
</dbReference>